<gene>
    <name evidence="7" type="ORF">FB45DRAFT_703754</name>
</gene>
<evidence type="ECO:0000256" key="5">
    <source>
        <dbReference type="SAM" id="Phobius"/>
    </source>
</evidence>
<feature type="non-terminal residue" evidence="7">
    <location>
        <position position="297"/>
    </location>
</feature>
<organism evidence="7 8">
    <name type="scientific">Roridomyces roridus</name>
    <dbReference type="NCBI Taxonomy" id="1738132"/>
    <lineage>
        <taxon>Eukaryota</taxon>
        <taxon>Fungi</taxon>
        <taxon>Dikarya</taxon>
        <taxon>Basidiomycota</taxon>
        <taxon>Agaricomycotina</taxon>
        <taxon>Agaricomycetes</taxon>
        <taxon>Agaricomycetidae</taxon>
        <taxon>Agaricales</taxon>
        <taxon>Marasmiineae</taxon>
        <taxon>Mycenaceae</taxon>
        <taxon>Roridomyces</taxon>
    </lineage>
</organism>
<dbReference type="PROSITE" id="PS00473">
    <property type="entry name" value="GNRH"/>
    <property type="match status" value="1"/>
</dbReference>
<feature type="signal peptide" evidence="6">
    <location>
        <begin position="1"/>
        <end position="15"/>
    </location>
</feature>
<keyword evidence="5" id="KW-1133">Transmembrane helix</keyword>
<evidence type="ECO:0000256" key="2">
    <source>
        <dbReference type="ARBA" id="ARBA00010968"/>
    </source>
</evidence>
<name>A0AAD7C625_9AGAR</name>
<dbReference type="GO" id="GO:0005576">
    <property type="term" value="C:extracellular region"/>
    <property type="evidence" value="ECO:0007669"/>
    <property type="project" value="UniProtKB-SubCell"/>
</dbReference>
<comment type="similarity">
    <text evidence="2">Belongs to the GnRH family.</text>
</comment>
<evidence type="ECO:0000256" key="3">
    <source>
        <dbReference type="ARBA" id="ARBA00022525"/>
    </source>
</evidence>
<keyword evidence="5" id="KW-0812">Transmembrane</keyword>
<evidence type="ECO:0000313" key="8">
    <source>
        <dbReference type="Proteomes" id="UP001221142"/>
    </source>
</evidence>
<comment type="subcellular location">
    <subcellularLocation>
        <location evidence="1">Secreted</location>
    </subcellularLocation>
</comment>
<proteinExistence type="inferred from homology"/>
<keyword evidence="6" id="KW-0732">Signal</keyword>
<sequence>MKFSSVLVLAAAANAQYFSDGWKPGQAVTAEPAAPTIAGGRPGAPSSQPAQTPSLSSFFDINNLLNSGPVKGAFAQFGINITEKLEAAAATPWDDRIPMITDENYRRMVLEEELTPEEEEQRVWVIAVSTTSNRQEGISKFVDAIFDETYNATVVAGDLPHVRFARIDYLNVTYVTTRWNLWNAPAIVIAKDRGQTLRFYHPNQLRMGGGALREFIKLEGWEVTPPWSGAFAPGGQREFVLEFVAVWLTKLYLITIRIPRWLMILLSGSAASFLINFFHGFGSSSKPKAAAPPRTAA</sequence>
<comment type="caution">
    <text evidence="7">The sequence shown here is derived from an EMBL/GenBank/DDBJ whole genome shotgun (WGS) entry which is preliminary data.</text>
</comment>
<dbReference type="Proteomes" id="UP001221142">
    <property type="component" value="Unassembled WGS sequence"/>
</dbReference>
<dbReference type="InterPro" id="IPR002012">
    <property type="entry name" value="GnRH"/>
</dbReference>
<accession>A0AAD7C625</accession>
<evidence type="ECO:0000256" key="4">
    <source>
        <dbReference type="SAM" id="MobiDB-lite"/>
    </source>
</evidence>
<evidence type="ECO:0000256" key="6">
    <source>
        <dbReference type="SAM" id="SignalP"/>
    </source>
</evidence>
<keyword evidence="5" id="KW-0472">Membrane</keyword>
<feature type="region of interest" description="Disordered" evidence="4">
    <location>
        <begin position="33"/>
        <end position="52"/>
    </location>
</feature>
<feature type="chain" id="PRO_5042025127" evidence="6">
    <location>
        <begin position="16"/>
        <end position="297"/>
    </location>
</feature>
<feature type="transmembrane region" description="Helical" evidence="5">
    <location>
        <begin position="258"/>
        <end position="278"/>
    </location>
</feature>
<evidence type="ECO:0000256" key="1">
    <source>
        <dbReference type="ARBA" id="ARBA00004613"/>
    </source>
</evidence>
<evidence type="ECO:0000313" key="7">
    <source>
        <dbReference type="EMBL" id="KAJ7639546.1"/>
    </source>
</evidence>
<keyword evidence="3" id="KW-0964">Secreted</keyword>
<keyword evidence="8" id="KW-1185">Reference proteome</keyword>
<protein>
    <submittedName>
        <fullName evidence="7">Uncharacterized protein</fullName>
    </submittedName>
</protein>
<dbReference type="GO" id="GO:0005179">
    <property type="term" value="F:hormone activity"/>
    <property type="evidence" value="ECO:0007669"/>
    <property type="project" value="InterPro"/>
</dbReference>
<dbReference type="AlphaFoldDB" id="A0AAD7C625"/>
<reference evidence="7" key="1">
    <citation type="submission" date="2023-03" db="EMBL/GenBank/DDBJ databases">
        <title>Massive genome expansion in bonnet fungi (Mycena s.s.) driven by repeated elements and novel gene families across ecological guilds.</title>
        <authorList>
            <consortium name="Lawrence Berkeley National Laboratory"/>
            <person name="Harder C.B."/>
            <person name="Miyauchi S."/>
            <person name="Viragh M."/>
            <person name="Kuo A."/>
            <person name="Thoen E."/>
            <person name="Andreopoulos B."/>
            <person name="Lu D."/>
            <person name="Skrede I."/>
            <person name="Drula E."/>
            <person name="Henrissat B."/>
            <person name="Morin E."/>
            <person name="Kohler A."/>
            <person name="Barry K."/>
            <person name="LaButti K."/>
            <person name="Morin E."/>
            <person name="Salamov A."/>
            <person name="Lipzen A."/>
            <person name="Mereny Z."/>
            <person name="Hegedus B."/>
            <person name="Baldrian P."/>
            <person name="Stursova M."/>
            <person name="Weitz H."/>
            <person name="Taylor A."/>
            <person name="Grigoriev I.V."/>
            <person name="Nagy L.G."/>
            <person name="Martin F."/>
            <person name="Kauserud H."/>
        </authorList>
    </citation>
    <scope>NUCLEOTIDE SEQUENCE</scope>
    <source>
        <strain evidence="7">9284</strain>
    </source>
</reference>
<dbReference type="EMBL" id="JARKIF010000005">
    <property type="protein sequence ID" value="KAJ7639546.1"/>
    <property type="molecule type" value="Genomic_DNA"/>
</dbReference>